<keyword evidence="5 7" id="KW-0720">Serine protease</keyword>
<dbReference type="SUPFAM" id="SSF52025">
    <property type="entry name" value="PA domain"/>
    <property type="match status" value="1"/>
</dbReference>
<sequence>MRSISPRRSTLAAALVLAIAGWPPLSAASADTPPLRAAEDGAPESVRSHDITLVTGDVVHFTDLPGSRDVVTVEPAADSSGPVQVYTRGEDTYVVPSDAMPLLAAGRVDPRLFNVTDLVAMGYDDARADSVPLIATPSSVNRSATPPPAPAGSRTVRTLASIRSTVLSVDKERSRAFWQGIAPGGGTWSPASGVGKLWLDGRVEAALAASTAQVKAPEAWSKGFDGSGVKVAVLDTGADLDHPDLQGRVDEAKSFVPGEGVDDGNGHGTHVASTVGGSGAASGGAEKGVAPGARLLIGKVLADSGAGADSGVIAGMEWARAQGADVVSMSLGSNDSSGGDDPMSLALDALSADGGPLYVVAAGNSYSPGSIGAPGAAKSALTVAAVDAKDKRADFSSQGPLTGSHGLKPDLSAPGVGVLAAASQSVPGWSGGMYRSMNGTSMATPHVSGAAAVLKQRHPEWSGQRIKDALMSASHTTNGKPYETGTGRLDVETAVDTVIDATGSVPAAVYQWPHTGDVSSTRTVTYRNSGDGAVTLDLALDTADSAYSLSASSVTVPARGSAEVTLTLDPSRVPVDTTFSGRIAATDAATGKVVAHTGFALYKERELYDYTIKVTGRDGKPARDTVVVNSPHRSDPMYVNVDGETTLRLPPGDYTAWSFMEVPGDTSDGLGMALLLDPTTTVDAAHPSGEVRLDASRARRAYALPERESTSTQTILDFSRAYETGPVTSAFNWNSALLLPAAYDSLYLSPTQPVTKGSLDTLIHWRMREKALDAETGSGREIALTAQRNSPFHEGTSTLRTVYAGKGSTADYAGLDVRGKAVVVDRSTEVPIAERVRAASEAGAALLISVNDTRGRLYESATAGGSMPVASVMQRDGELLIAEARSGRGKLHVRQKEYPDYTYDLLQTFKGSIPDTPLVHRPEDDDLARVESTYNATPGTLGQGSRHFAPTWGPAVGTDEYERYSRAVTEFVAQHPAGLGTWYEQHAGSGTGAGFAERNVSASYTAGKRYRAAWFAPVTAPRLSDGSNYVAQQNVSGTFQWNVAMWSSGHDGHLGVGGTGTKTTLYRDGTQVATSNSQSGRAWNAPQGRYELVATGQRASAAWPTSTRTRTAWGFDYLPLPANGAVRADVPLLNLDYDVATDIQGKARAGHRLDLGLRSTTYTGEIAATAASLQVSYDDGATWRPAPLKRTGEGRWATVLQSPDDASSISLRATSEAPGGLSVEQEVIRAVLLK</sequence>
<feature type="signal peptide" evidence="8">
    <location>
        <begin position="1"/>
        <end position="27"/>
    </location>
</feature>
<keyword evidence="8" id="KW-0732">Signal</keyword>
<keyword evidence="2" id="KW-0964">Secreted</keyword>
<reference evidence="11" key="2">
    <citation type="submission" date="2020-09" db="EMBL/GenBank/DDBJ databases">
        <authorList>
            <person name="Sun Q."/>
            <person name="Ohkuma M."/>
        </authorList>
    </citation>
    <scope>NUCLEOTIDE SEQUENCE</scope>
    <source>
        <strain evidence="11">JCM 4122</strain>
    </source>
</reference>
<comment type="similarity">
    <text evidence="1 7">Belongs to the peptidase S8 family.</text>
</comment>
<accession>A0A919BB82</accession>
<evidence type="ECO:0000256" key="5">
    <source>
        <dbReference type="ARBA" id="ARBA00022825"/>
    </source>
</evidence>
<evidence type="ECO:0000259" key="10">
    <source>
        <dbReference type="Pfam" id="PF02225"/>
    </source>
</evidence>
<evidence type="ECO:0000256" key="8">
    <source>
        <dbReference type="SAM" id="SignalP"/>
    </source>
</evidence>
<dbReference type="InterPro" id="IPR022398">
    <property type="entry name" value="Peptidase_S8_His-AS"/>
</dbReference>
<dbReference type="SUPFAM" id="SSF52743">
    <property type="entry name" value="Subtilisin-like"/>
    <property type="match status" value="1"/>
</dbReference>
<dbReference type="InterPro" id="IPR000209">
    <property type="entry name" value="Peptidase_S8/S53_dom"/>
</dbReference>
<dbReference type="PROSITE" id="PS00138">
    <property type="entry name" value="SUBTILASE_SER"/>
    <property type="match status" value="1"/>
</dbReference>
<feature type="chain" id="PRO_5039720328" evidence="8">
    <location>
        <begin position="28"/>
        <end position="1234"/>
    </location>
</feature>
<dbReference type="InterPro" id="IPR036852">
    <property type="entry name" value="Peptidase_S8/S53_dom_sf"/>
</dbReference>
<reference evidence="11" key="1">
    <citation type="journal article" date="2014" name="Int. J. Syst. Evol. Microbiol.">
        <title>Complete genome sequence of Corynebacterium casei LMG S-19264T (=DSM 44701T), isolated from a smear-ripened cheese.</title>
        <authorList>
            <consortium name="US DOE Joint Genome Institute (JGI-PGF)"/>
            <person name="Walter F."/>
            <person name="Albersmeier A."/>
            <person name="Kalinowski J."/>
            <person name="Ruckert C."/>
        </authorList>
    </citation>
    <scope>NUCLEOTIDE SEQUENCE</scope>
    <source>
        <strain evidence="11">JCM 4122</strain>
    </source>
</reference>
<feature type="domain" description="PA" evidence="10">
    <location>
        <begin position="808"/>
        <end position="880"/>
    </location>
</feature>
<dbReference type="Pfam" id="PF00082">
    <property type="entry name" value="Peptidase_S8"/>
    <property type="match status" value="1"/>
</dbReference>
<dbReference type="InterPro" id="IPR046450">
    <property type="entry name" value="PA_dom_sf"/>
</dbReference>
<protein>
    <submittedName>
        <fullName evidence="11">Peptidase</fullName>
    </submittedName>
</protein>
<dbReference type="GO" id="GO:0005975">
    <property type="term" value="P:carbohydrate metabolic process"/>
    <property type="evidence" value="ECO:0007669"/>
    <property type="project" value="UniProtKB-ARBA"/>
</dbReference>
<dbReference type="AlphaFoldDB" id="A0A919BB82"/>
<comment type="caution">
    <text evidence="11">The sequence shown here is derived from an EMBL/GenBank/DDBJ whole genome shotgun (WGS) entry which is preliminary data.</text>
</comment>
<dbReference type="InterPro" id="IPR015500">
    <property type="entry name" value="Peptidase_S8_subtilisin-rel"/>
</dbReference>
<dbReference type="PANTHER" id="PTHR43806:SF65">
    <property type="entry name" value="SERINE PROTEASE APRX"/>
    <property type="match status" value="1"/>
</dbReference>
<dbReference type="GO" id="GO:0004252">
    <property type="term" value="F:serine-type endopeptidase activity"/>
    <property type="evidence" value="ECO:0007669"/>
    <property type="project" value="UniProtKB-UniRule"/>
</dbReference>
<organism evidence="11 12">
    <name type="scientific">Streptomyces filamentosus</name>
    <name type="common">Streptomyces roseosporus</name>
    <dbReference type="NCBI Taxonomy" id="67294"/>
    <lineage>
        <taxon>Bacteria</taxon>
        <taxon>Bacillati</taxon>
        <taxon>Actinomycetota</taxon>
        <taxon>Actinomycetes</taxon>
        <taxon>Kitasatosporales</taxon>
        <taxon>Streptomycetaceae</taxon>
        <taxon>Streptomyces</taxon>
    </lineage>
</organism>
<dbReference type="PRINTS" id="PR00723">
    <property type="entry name" value="SUBTILISIN"/>
</dbReference>
<dbReference type="Gene3D" id="3.40.50.200">
    <property type="entry name" value="Peptidase S8/S53 domain"/>
    <property type="match status" value="1"/>
</dbReference>
<dbReference type="PROSITE" id="PS00137">
    <property type="entry name" value="SUBTILASE_HIS"/>
    <property type="match status" value="1"/>
</dbReference>
<dbReference type="Gene3D" id="3.50.30.30">
    <property type="match status" value="1"/>
</dbReference>
<feature type="active site" description="Charge relay system" evidence="6 7">
    <location>
        <position position="441"/>
    </location>
</feature>
<evidence type="ECO:0000313" key="11">
    <source>
        <dbReference type="EMBL" id="GHF77411.1"/>
    </source>
</evidence>
<evidence type="ECO:0000256" key="3">
    <source>
        <dbReference type="ARBA" id="ARBA00022670"/>
    </source>
</evidence>
<gene>
    <name evidence="11" type="ORF">GCM10017667_00870</name>
</gene>
<keyword evidence="12" id="KW-1185">Reference proteome</keyword>
<evidence type="ECO:0000256" key="7">
    <source>
        <dbReference type="PROSITE-ProRule" id="PRU01240"/>
    </source>
</evidence>
<evidence type="ECO:0000256" key="6">
    <source>
        <dbReference type="PIRSR" id="PIRSR615500-1"/>
    </source>
</evidence>
<dbReference type="PANTHER" id="PTHR43806">
    <property type="entry name" value="PEPTIDASE S8"/>
    <property type="match status" value="1"/>
</dbReference>
<keyword evidence="3 7" id="KW-0645">Protease</keyword>
<keyword evidence="4 7" id="KW-0378">Hydrolase</keyword>
<dbReference type="Gene3D" id="2.60.40.10">
    <property type="entry name" value="Immunoglobulins"/>
    <property type="match status" value="1"/>
</dbReference>
<feature type="domain" description="Peptidase S8/S53" evidence="9">
    <location>
        <begin position="226"/>
        <end position="480"/>
    </location>
</feature>
<dbReference type="PROSITE" id="PS51892">
    <property type="entry name" value="SUBTILASE"/>
    <property type="match status" value="1"/>
</dbReference>
<evidence type="ECO:0000313" key="12">
    <source>
        <dbReference type="Proteomes" id="UP000632849"/>
    </source>
</evidence>
<dbReference type="EMBL" id="BNBE01000001">
    <property type="protein sequence ID" value="GHF77411.1"/>
    <property type="molecule type" value="Genomic_DNA"/>
</dbReference>
<dbReference type="InterPro" id="IPR023828">
    <property type="entry name" value="Peptidase_S8_Ser-AS"/>
</dbReference>
<dbReference type="InterPro" id="IPR013783">
    <property type="entry name" value="Ig-like_fold"/>
</dbReference>
<dbReference type="InterPro" id="IPR003137">
    <property type="entry name" value="PA_domain"/>
</dbReference>
<dbReference type="Pfam" id="PF02225">
    <property type="entry name" value="PA"/>
    <property type="match status" value="1"/>
</dbReference>
<dbReference type="GO" id="GO:0006508">
    <property type="term" value="P:proteolysis"/>
    <property type="evidence" value="ECO:0007669"/>
    <property type="project" value="UniProtKB-KW"/>
</dbReference>
<dbReference type="Proteomes" id="UP000632849">
    <property type="component" value="Unassembled WGS sequence"/>
</dbReference>
<dbReference type="InterPro" id="IPR050131">
    <property type="entry name" value="Peptidase_S8_subtilisin-like"/>
</dbReference>
<proteinExistence type="inferred from homology"/>
<feature type="active site" description="Charge relay system" evidence="6 7">
    <location>
        <position position="267"/>
    </location>
</feature>
<evidence type="ECO:0000256" key="4">
    <source>
        <dbReference type="ARBA" id="ARBA00022801"/>
    </source>
</evidence>
<evidence type="ECO:0000259" key="9">
    <source>
        <dbReference type="Pfam" id="PF00082"/>
    </source>
</evidence>
<keyword evidence="2" id="KW-0134">Cell wall</keyword>
<name>A0A919BB82_STRFL</name>
<evidence type="ECO:0000256" key="2">
    <source>
        <dbReference type="ARBA" id="ARBA00022512"/>
    </source>
</evidence>
<evidence type="ECO:0000256" key="1">
    <source>
        <dbReference type="ARBA" id="ARBA00011073"/>
    </source>
</evidence>
<dbReference type="RefSeq" id="WP_190040447.1">
    <property type="nucleotide sequence ID" value="NZ_BNBE01000001.1"/>
</dbReference>
<feature type="active site" description="Charge relay system" evidence="6 7">
    <location>
        <position position="235"/>
    </location>
</feature>